<dbReference type="InterPro" id="IPR012340">
    <property type="entry name" value="NA-bd_OB-fold"/>
</dbReference>
<dbReference type="CDD" id="cd04455">
    <property type="entry name" value="S1_NusA"/>
    <property type="match status" value="1"/>
</dbReference>
<evidence type="ECO:0000256" key="3">
    <source>
        <dbReference type="ARBA" id="ARBA00022814"/>
    </source>
</evidence>
<dbReference type="InterPro" id="IPR058582">
    <property type="entry name" value="KH_NusA_2nd"/>
</dbReference>
<dbReference type="GO" id="GO:0003700">
    <property type="term" value="F:DNA-binding transcription factor activity"/>
    <property type="evidence" value="ECO:0007669"/>
    <property type="project" value="InterPro"/>
</dbReference>
<keyword evidence="2" id="KW-0963">Cytoplasm</keyword>
<dbReference type="InterPro" id="IPR036555">
    <property type="entry name" value="NusA_N_sf"/>
</dbReference>
<dbReference type="PANTHER" id="PTHR22648">
    <property type="entry name" value="TRANSCRIPTION TERMINATION FACTOR NUSA"/>
    <property type="match status" value="1"/>
</dbReference>
<dbReference type="PROSITE" id="PS50084">
    <property type="entry name" value="KH_TYPE_1"/>
    <property type="match status" value="1"/>
</dbReference>
<dbReference type="Gene3D" id="3.30.1480.10">
    <property type="entry name" value="NusA, N-terminal domain"/>
    <property type="match status" value="1"/>
</dbReference>
<dbReference type="InterPro" id="IPR009019">
    <property type="entry name" value="KH_sf_prok-type"/>
</dbReference>
<dbReference type="PROSITE" id="PS50126">
    <property type="entry name" value="S1"/>
    <property type="match status" value="1"/>
</dbReference>
<sequence length="325" mass="35396">MDIDLSVLKNIERENEIPFKELVEIIEAAVLAAYHRNIGNTDKARAQLDQKTGHVLIFTAVLDEEGNQTGETEATPDNFGRIAAGAAKQVIASRLREINDEGVFGEFKGKDGDIVAGTIQQGQRQYMVYVDLGSIEAIMPPEEQVPGEDYAHGKRIRVYVTNVSKGTKGPQVTVSRTHPGLVRKLFALEVPEIAEGVVEIVSVAREAGHRTKIAVRAKDPAINAKGACIGELGQRVRAVQSELNDEKIDIVDYSEDLTEFVTQALSPAKASSAYMINAEERQVRVLVPDFQLSLAIGKEGQNARLAAKLTGAKIDIQPDSILEDD</sequence>
<evidence type="ECO:0000313" key="8">
    <source>
        <dbReference type="EMBL" id="CAB4554124.1"/>
    </source>
</evidence>
<dbReference type="GO" id="GO:0031564">
    <property type="term" value="P:transcription antitermination"/>
    <property type="evidence" value="ECO:0007669"/>
    <property type="project" value="UniProtKB-KW"/>
</dbReference>
<dbReference type="Gene3D" id="2.40.50.140">
    <property type="entry name" value="Nucleic acid-binding proteins"/>
    <property type="match status" value="1"/>
</dbReference>
<evidence type="ECO:0000256" key="6">
    <source>
        <dbReference type="ARBA" id="ARBA00023163"/>
    </source>
</evidence>
<dbReference type="Pfam" id="PF08529">
    <property type="entry name" value="NusA_N"/>
    <property type="match status" value="1"/>
</dbReference>
<dbReference type="NCBIfam" id="TIGR01953">
    <property type="entry name" value="NusA"/>
    <property type="match status" value="1"/>
</dbReference>
<keyword evidence="3" id="KW-0889">Transcription antitermination</keyword>
<dbReference type="Gene3D" id="3.30.300.20">
    <property type="match status" value="2"/>
</dbReference>
<dbReference type="InterPro" id="IPR013735">
    <property type="entry name" value="TF_NusA_N"/>
</dbReference>
<protein>
    <submittedName>
        <fullName evidence="8">Unannotated protein</fullName>
    </submittedName>
</protein>
<evidence type="ECO:0000256" key="1">
    <source>
        <dbReference type="ARBA" id="ARBA00022472"/>
    </source>
</evidence>
<evidence type="ECO:0000256" key="4">
    <source>
        <dbReference type="ARBA" id="ARBA00022884"/>
    </source>
</evidence>
<dbReference type="InterPro" id="IPR025249">
    <property type="entry name" value="TF_NusA_KH_1st"/>
</dbReference>
<name>A0A6J6CSH0_9ZZZZ</name>
<keyword evidence="5" id="KW-0805">Transcription regulation</keyword>
<dbReference type="FunFam" id="3.30.300.20:FF:000002">
    <property type="entry name" value="Transcription termination/antitermination protein NusA"/>
    <property type="match status" value="1"/>
</dbReference>
<evidence type="ECO:0000259" key="7">
    <source>
        <dbReference type="PROSITE" id="PS50126"/>
    </source>
</evidence>
<accession>A0A6J6CSH0</accession>
<dbReference type="GO" id="GO:0006353">
    <property type="term" value="P:DNA-templated transcription termination"/>
    <property type="evidence" value="ECO:0007669"/>
    <property type="project" value="UniProtKB-KW"/>
</dbReference>
<reference evidence="8" key="1">
    <citation type="submission" date="2020-05" db="EMBL/GenBank/DDBJ databases">
        <authorList>
            <person name="Chiriac C."/>
            <person name="Salcher M."/>
            <person name="Ghai R."/>
            <person name="Kavagutti S V."/>
        </authorList>
    </citation>
    <scope>NUCLEOTIDE SEQUENCE</scope>
</reference>
<keyword evidence="6" id="KW-0804">Transcription</keyword>
<feature type="domain" description="S1 motif" evidence="7">
    <location>
        <begin position="112"/>
        <end position="177"/>
    </location>
</feature>
<dbReference type="InterPro" id="IPR010213">
    <property type="entry name" value="TF_NusA"/>
</dbReference>
<dbReference type="AlphaFoldDB" id="A0A6J6CSH0"/>
<evidence type="ECO:0000256" key="2">
    <source>
        <dbReference type="ARBA" id="ARBA00022490"/>
    </source>
</evidence>
<dbReference type="SUPFAM" id="SSF50249">
    <property type="entry name" value="Nucleic acid-binding proteins"/>
    <property type="match status" value="1"/>
</dbReference>
<dbReference type="Pfam" id="PF26594">
    <property type="entry name" value="KH_NusA_2nd"/>
    <property type="match status" value="1"/>
</dbReference>
<dbReference type="InterPro" id="IPR030842">
    <property type="entry name" value="TF_NusA_bacterial"/>
</dbReference>
<dbReference type="InterPro" id="IPR015946">
    <property type="entry name" value="KH_dom-like_a/b"/>
</dbReference>
<dbReference type="GO" id="GO:0005829">
    <property type="term" value="C:cytosol"/>
    <property type="evidence" value="ECO:0007669"/>
    <property type="project" value="TreeGrafter"/>
</dbReference>
<dbReference type="PANTHER" id="PTHR22648:SF0">
    <property type="entry name" value="TRANSCRIPTION TERMINATION_ANTITERMINATION PROTEIN NUSA"/>
    <property type="match status" value="1"/>
</dbReference>
<keyword evidence="1" id="KW-0806">Transcription termination</keyword>
<dbReference type="HAMAP" id="MF_00945_B">
    <property type="entry name" value="NusA_B"/>
    <property type="match status" value="1"/>
</dbReference>
<dbReference type="CDD" id="cd22529">
    <property type="entry name" value="KH-II_NusA_rpt2"/>
    <property type="match status" value="1"/>
</dbReference>
<dbReference type="Pfam" id="PF13184">
    <property type="entry name" value="KH_NusA_1st"/>
    <property type="match status" value="1"/>
</dbReference>
<dbReference type="CDD" id="cd02134">
    <property type="entry name" value="KH-II_NusA_rpt1"/>
    <property type="match status" value="1"/>
</dbReference>
<dbReference type="Pfam" id="PF00575">
    <property type="entry name" value="S1"/>
    <property type="match status" value="1"/>
</dbReference>
<gene>
    <name evidence="8" type="ORF">UFOPK1537_00508</name>
</gene>
<dbReference type="SUPFAM" id="SSF69705">
    <property type="entry name" value="Transcription factor NusA, N-terminal domain"/>
    <property type="match status" value="1"/>
</dbReference>
<dbReference type="GO" id="GO:0003723">
    <property type="term" value="F:RNA binding"/>
    <property type="evidence" value="ECO:0007669"/>
    <property type="project" value="UniProtKB-KW"/>
</dbReference>
<dbReference type="InterPro" id="IPR003029">
    <property type="entry name" value="S1_domain"/>
</dbReference>
<keyword evidence="4" id="KW-0694">RNA-binding</keyword>
<organism evidence="8">
    <name type="scientific">freshwater metagenome</name>
    <dbReference type="NCBI Taxonomy" id="449393"/>
    <lineage>
        <taxon>unclassified sequences</taxon>
        <taxon>metagenomes</taxon>
        <taxon>ecological metagenomes</taxon>
    </lineage>
</organism>
<dbReference type="EMBL" id="CAEZSX010000063">
    <property type="protein sequence ID" value="CAB4554124.1"/>
    <property type="molecule type" value="Genomic_DNA"/>
</dbReference>
<evidence type="ECO:0000256" key="5">
    <source>
        <dbReference type="ARBA" id="ARBA00023015"/>
    </source>
</evidence>
<proteinExistence type="inferred from homology"/>
<dbReference type="SMART" id="SM00316">
    <property type="entry name" value="S1"/>
    <property type="match status" value="1"/>
</dbReference>
<dbReference type="SUPFAM" id="SSF54814">
    <property type="entry name" value="Prokaryotic type KH domain (KH-domain type II)"/>
    <property type="match status" value="2"/>
</dbReference>
<dbReference type="FunFam" id="3.30.300.20:FF:000005">
    <property type="entry name" value="Transcription termination/antitermination protein NusA"/>
    <property type="match status" value="1"/>
</dbReference>